<dbReference type="InterPro" id="IPR051718">
    <property type="entry name" value="ARF_GTPase-activating"/>
</dbReference>
<dbReference type="SUPFAM" id="SSF57863">
    <property type="entry name" value="ArfGap/RecO-like zinc finger"/>
    <property type="match status" value="1"/>
</dbReference>
<evidence type="ECO:0000256" key="3">
    <source>
        <dbReference type="SAM" id="SignalP"/>
    </source>
</evidence>
<evidence type="ECO:0000256" key="1">
    <source>
        <dbReference type="PROSITE-ProRule" id="PRU00288"/>
    </source>
</evidence>
<proteinExistence type="predicted"/>
<accession>A0A8J5XXQ7</accession>
<dbReference type="PRINTS" id="PR00405">
    <property type="entry name" value="REVINTRACTNG"/>
</dbReference>
<feature type="chain" id="PRO_5035291768" description="Arf-GAP domain-containing protein" evidence="3">
    <location>
        <begin position="21"/>
        <end position="427"/>
    </location>
</feature>
<evidence type="ECO:0000313" key="5">
    <source>
        <dbReference type="EMBL" id="KAG8469845.1"/>
    </source>
</evidence>
<keyword evidence="1" id="KW-0862">Zinc</keyword>
<keyword evidence="6" id="KW-1185">Reference proteome</keyword>
<gene>
    <name evidence="5" type="ORF">KFE25_006300</name>
</gene>
<feature type="domain" description="Arf-GAP" evidence="4">
    <location>
        <begin position="193"/>
        <end position="303"/>
    </location>
</feature>
<dbReference type="Gene3D" id="1.10.220.150">
    <property type="entry name" value="Arf GTPase activating protein"/>
    <property type="match status" value="1"/>
</dbReference>
<dbReference type="GO" id="GO:0005096">
    <property type="term" value="F:GTPase activator activity"/>
    <property type="evidence" value="ECO:0007669"/>
    <property type="project" value="InterPro"/>
</dbReference>
<evidence type="ECO:0000256" key="2">
    <source>
        <dbReference type="SAM" id="MobiDB-lite"/>
    </source>
</evidence>
<dbReference type="PANTHER" id="PTHR45705">
    <property type="entry name" value="FI20236P1"/>
    <property type="match status" value="1"/>
</dbReference>
<name>A0A8J5XXQ7_DIALT</name>
<keyword evidence="3" id="KW-0732">Signal</keyword>
<feature type="compositionally biased region" description="Polar residues" evidence="2">
    <location>
        <begin position="59"/>
        <end position="76"/>
    </location>
</feature>
<evidence type="ECO:0000313" key="6">
    <source>
        <dbReference type="Proteomes" id="UP000751190"/>
    </source>
</evidence>
<feature type="region of interest" description="Disordered" evidence="2">
    <location>
        <begin position="17"/>
        <end position="101"/>
    </location>
</feature>
<dbReference type="PROSITE" id="PS50115">
    <property type="entry name" value="ARFGAP"/>
    <property type="match status" value="1"/>
</dbReference>
<feature type="compositionally biased region" description="Low complexity" evidence="2">
    <location>
        <begin position="416"/>
        <end position="427"/>
    </location>
</feature>
<sequence length="427" mass="44263">MPHRLVRLAVMACLLGAVTPSPKGDGGHAARSDGKRTAPSSPRKREGASHPTVPRSRLHATTQPVAATPSRPSVQSGRAKAEAGAGAGAKAKAASLGAPTEDADLSSSERAALIGGLLLAPAGIGGFLLGCSLGGGGVLLYEKVSKGVQDALSEFKAKHQHEIEGGFRSFEQYAQLTEITVKAPSEELALAYKARLTDVLSQPHNRRCFDCSHCEDEMAVWASINLGVFVCERCAGMHRALGTHKSRIKSAYADVWTVEMIERMEALGNERARELYGEAGRVRVSKDVDAEVLEVHVRDKYSKIKPAPGPLPSASGKLYRCEPVAGEAATADAGAQAAPVAAAARASARQPALASASAAASSLRPRPPKTAAARTDLPASARSKRSKTMAATGSKAKASKLGGAEGPLAKKPKPKTPSSSPSPSAAR</sequence>
<dbReference type="Pfam" id="PF01412">
    <property type="entry name" value="ArfGap"/>
    <property type="match status" value="1"/>
</dbReference>
<dbReference type="Proteomes" id="UP000751190">
    <property type="component" value="Unassembled WGS sequence"/>
</dbReference>
<feature type="signal peptide" evidence="3">
    <location>
        <begin position="1"/>
        <end position="20"/>
    </location>
</feature>
<keyword evidence="1" id="KW-0863">Zinc-finger</keyword>
<dbReference type="OrthoDB" id="10266696at2759"/>
<dbReference type="PANTHER" id="PTHR45705:SF1">
    <property type="entry name" value="FI20236P1"/>
    <property type="match status" value="1"/>
</dbReference>
<reference evidence="5" key="1">
    <citation type="submission" date="2021-05" db="EMBL/GenBank/DDBJ databases">
        <title>The genome of the haptophyte Pavlova lutheri (Diacronema luteri, Pavlovales) - a model for lipid biosynthesis in eukaryotic algae.</title>
        <authorList>
            <person name="Hulatt C.J."/>
            <person name="Posewitz M.C."/>
        </authorList>
    </citation>
    <scope>NUCLEOTIDE SEQUENCE</scope>
    <source>
        <strain evidence="5">NIVA-4/92</strain>
    </source>
</reference>
<dbReference type="CDD" id="cd08204">
    <property type="entry name" value="ArfGap"/>
    <property type="match status" value="1"/>
</dbReference>
<comment type="caution">
    <text evidence="5">The sequence shown here is derived from an EMBL/GenBank/DDBJ whole genome shotgun (WGS) entry which is preliminary data.</text>
</comment>
<protein>
    <recommendedName>
        <fullName evidence="4">Arf-GAP domain-containing protein</fullName>
    </recommendedName>
</protein>
<evidence type="ECO:0000259" key="4">
    <source>
        <dbReference type="PROSITE" id="PS50115"/>
    </source>
</evidence>
<feature type="region of interest" description="Disordered" evidence="2">
    <location>
        <begin position="357"/>
        <end position="427"/>
    </location>
</feature>
<dbReference type="GO" id="GO:0005737">
    <property type="term" value="C:cytoplasm"/>
    <property type="evidence" value="ECO:0007669"/>
    <property type="project" value="TreeGrafter"/>
</dbReference>
<dbReference type="SMART" id="SM00105">
    <property type="entry name" value="ArfGap"/>
    <property type="match status" value="1"/>
</dbReference>
<organism evidence="5 6">
    <name type="scientific">Diacronema lutheri</name>
    <name type="common">Unicellular marine alga</name>
    <name type="synonym">Monochrysis lutheri</name>
    <dbReference type="NCBI Taxonomy" id="2081491"/>
    <lineage>
        <taxon>Eukaryota</taxon>
        <taxon>Haptista</taxon>
        <taxon>Haptophyta</taxon>
        <taxon>Pavlovophyceae</taxon>
        <taxon>Pavlovales</taxon>
        <taxon>Pavlovaceae</taxon>
        <taxon>Diacronema</taxon>
    </lineage>
</organism>
<dbReference type="InterPro" id="IPR037278">
    <property type="entry name" value="ARFGAP/RecO"/>
</dbReference>
<feature type="compositionally biased region" description="Low complexity" evidence="2">
    <location>
        <begin position="82"/>
        <end position="94"/>
    </location>
</feature>
<feature type="compositionally biased region" description="Basic and acidic residues" evidence="2">
    <location>
        <begin position="25"/>
        <end position="36"/>
    </location>
</feature>
<dbReference type="InterPro" id="IPR038508">
    <property type="entry name" value="ArfGAP_dom_sf"/>
</dbReference>
<dbReference type="AlphaFoldDB" id="A0A8J5XXQ7"/>
<keyword evidence="1" id="KW-0479">Metal-binding</keyword>
<dbReference type="GO" id="GO:0008270">
    <property type="term" value="F:zinc ion binding"/>
    <property type="evidence" value="ECO:0007669"/>
    <property type="project" value="UniProtKB-KW"/>
</dbReference>
<dbReference type="InterPro" id="IPR001164">
    <property type="entry name" value="ArfGAP_dom"/>
</dbReference>
<dbReference type="EMBL" id="JAGTXO010000002">
    <property type="protein sequence ID" value="KAG8469845.1"/>
    <property type="molecule type" value="Genomic_DNA"/>
</dbReference>